<accession>A0A8S4A508</accession>
<organism evidence="1 2">
    <name type="scientific">Candidula unifasciata</name>
    <dbReference type="NCBI Taxonomy" id="100452"/>
    <lineage>
        <taxon>Eukaryota</taxon>
        <taxon>Metazoa</taxon>
        <taxon>Spiralia</taxon>
        <taxon>Lophotrochozoa</taxon>
        <taxon>Mollusca</taxon>
        <taxon>Gastropoda</taxon>
        <taxon>Heterobranchia</taxon>
        <taxon>Euthyneura</taxon>
        <taxon>Panpulmonata</taxon>
        <taxon>Eupulmonata</taxon>
        <taxon>Stylommatophora</taxon>
        <taxon>Helicina</taxon>
        <taxon>Helicoidea</taxon>
        <taxon>Geomitridae</taxon>
        <taxon>Candidula</taxon>
    </lineage>
</organism>
<feature type="non-terminal residue" evidence="1">
    <location>
        <position position="1"/>
    </location>
</feature>
<dbReference type="Proteomes" id="UP000678393">
    <property type="component" value="Unassembled WGS sequence"/>
</dbReference>
<reference evidence="1" key="1">
    <citation type="submission" date="2021-04" db="EMBL/GenBank/DDBJ databases">
        <authorList>
            <consortium name="Molecular Ecology Group"/>
        </authorList>
    </citation>
    <scope>NUCLEOTIDE SEQUENCE</scope>
</reference>
<dbReference type="EMBL" id="CAJHNH020008585">
    <property type="protein sequence ID" value="CAG5136899.1"/>
    <property type="molecule type" value="Genomic_DNA"/>
</dbReference>
<comment type="caution">
    <text evidence="1">The sequence shown here is derived from an EMBL/GenBank/DDBJ whole genome shotgun (WGS) entry which is preliminary data.</text>
</comment>
<evidence type="ECO:0000313" key="2">
    <source>
        <dbReference type="Proteomes" id="UP000678393"/>
    </source>
</evidence>
<dbReference type="AlphaFoldDB" id="A0A8S4A508"/>
<proteinExistence type="predicted"/>
<keyword evidence="2" id="KW-1185">Reference proteome</keyword>
<evidence type="ECO:0000313" key="1">
    <source>
        <dbReference type="EMBL" id="CAG5136899.1"/>
    </source>
</evidence>
<name>A0A8S4A508_9EUPU</name>
<protein>
    <submittedName>
        <fullName evidence="1">Uncharacterized protein</fullName>
    </submittedName>
</protein>
<gene>
    <name evidence="1" type="ORF">CUNI_LOCUS22457</name>
</gene>
<sequence length="101" mass="11226">MSRGSDLSGLIRGLQQIAHALWEHRSGELTRIWKHSSVRDVLHSAELKVERKITDAASAKTEAVQETIQRTVNQGLETISTIKSQASTLATSLYRDSHDSE</sequence>
<dbReference type="OrthoDB" id="10647068at2759"/>